<gene>
    <name evidence="4" type="ORF">SK069_04940</name>
</gene>
<dbReference type="InterPro" id="IPR013766">
    <property type="entry name" value="Thioredoxin_domain"/>
</dbReference>
<evidence type="ECO:0000313" key="5">
    <source>
        <dbReference type="Proteomes" id="UP001277761"/>
    </source>
</evidence>
<dbReference type="Proteomes" id="UP001277761">
    <property type="component" value="Unassembled WGS sequence"/>
</dbReference>
<dbReference type="InterPro" id="IPR003782">
    <property type="entry name" value="SCO1/SenC"/>
</dbReference>
<evidence type="ECO:0000256" key="1">
    <source>
        <dbReference type="ARBA" id="ARBA00010996"/>
    </source>
</evidence>
<accession>A0ABU4VJ34</accession>
<organism evidence="4 5">
    <name type="scientific">Patulibacter brassicae</name>
    <dbReference type="NCBI Taxonomy" id="1705717"/>
    <lineage>
        <taxon>Bacteria</taxon>
        <taxon>Bacillati</taxon>
        <taxon>Actinomycetota</taxon>
        <taxon>Thermoleophilia</taxon>
        <taxon>Solirubrobacterales</taxon>
        <taxon>Patulibacteraceae</taxon>
        <taxon>Patulibacter</taxon>
    </lineage>
</organism>
<name>A0ABU4VJ34_9ACTN</name>
<dbReference type="PANTHER" id="PTHR12151">
    <property type="entry name" value="ELECTRON TRANSPORT PROTIN SCO1/SENC FAMILY MEMBER"/>
    <property type="match status" value="1"/>
</dbReference>
<dbReference type="SUPFAM" id="SSF52833">
    <property type="entry name" value="Thioredoxin-like"/>
    <property type="match status" value="1"/>
</dbReference>
<comment type="caution">
    <text evidence="4">The sequence shown here is derived from an EMBL/GenBank/DDBJ whole genome shotgun (WGS) entry which is preliminary data.</text>
</comment>
<sequence>MHPRVLFGLVVTCLIALGVTAVLALARPAADRQELADGVISASSPFAGASRGGHPSPAFRLPDQRGRATTLAQLRGRPVILTFLYSTCEDTCPVMARQIAGALDRLDEPVPSIAISVDPEGDTPSSAQRFLNKMRLGDRMRFLLGSREELHPVWRAYGIRPQGDGFEHNAYVVLLDAQGRQQVAFPADKLTDDDLLHDVRVLQARASSNAATTGR</sequence>
<protein>
    <submittedName>
        <fullName evidence="4">SCO family protein</fullName>
    </submittedName>
</protein>
<keyword evidence="2" id="KW-0186">Copper</keyword>
<comment type="similarity">
    <text evidence="1">Belongs to the SCO1/2 family.</text>
</comment>
<dbReference type="EMBL" id="JAXAVX010000001">
    <property type="protein sequence ID" value="MDX8150931.1"/>
    <property type="molecule type" value="Genomic_DNA"/>
</dbReference>
<dbReference type="Pfam" id="PF02630">
    <property type="entry name" value="SCO1-SenC"/>
    <property type="match status" value="1"/>
</dbReference>
<dbReference type="CDD" id="cd02968">
    <property type="entry name" value="SCO"/>
    <property type="match status" value="1"/>
</dbReference>
<evidence type="ECO:0000256" key="2">
    <source>
        <dbReference type="ARBA" id="ARBA00023008"/>
    </source>
</evidence>
<dbReference type="PANTHER" id="PTHR12151:SF25">
    <property type="entry name" value="LINALOOL DEHYDRATASE_ISOMERASE DOMAIN-CONTAINING PROTEIN"/>
    <property type="match status" value="1"/>
</dbReference>
<feature type="domain" description="Thioredoxin" evidence="3">
    <location>
        <begin position="50"/>
        <end position="204"/>
    </location>
</feature>
<dbReference type="InterPro" id="IPR036249">
    <property type="entry name" value="Thioredoxin-like_sf"/>
</dbReference>
<proteinExistence type="inferred from homology"/>
<evidence type="ECO:0000259" key="3">
    <source>
        <dbReference type="PROSITE" id="PS51352"/>
    </source>
</evidence>
<dbReference type="Gene3D" id="3.40.30.10">
    <property type="entry name" value="Glutaredoxin"/>
    <property type="match status" value="1"/>
</dbReference>
<reference evidence="4 5" key="1">
    <citation type="submission" date="2023-11" db="EMBL/GenBank/DDBJ databases">
        <authorList>
            <person name="Xu M."/>
            <person name="Jiang T."/>
        </authorList>
    </citation>
    <scope>NUCLEOTIDE SEQUENCE [LARGE SCALE GENOMIC DNA]</scope>
    <source>
        <strain evidence="4 5">SD</strain>
    </source>
</reference>
<dbReference type="PROSITE" id="PS51352">
    <property type="entry name" value="THIOREDOXIN_2"/>
    <property type="match status" value="1"/>
</dbReference>
<keyword evidence="5" id="KW-1185">Reference proteome</keyword>
<dbReference type="RefSeq" id="WP_319953071.1">
    <property type="nucleotide sequence ID" value="NZ_JAXAVX010000001.1"/>
</dbReference>
<evidence type="ECO:0000313" key="4">
    <source>
        <dbReference type="EMBL" id="MDX8150931.1"/>
    </source>
</evidence>